<dbReference type="PANTHER" id="PTHR43584">
    <property type="entry name" value="NUCLEOTIDYL TRANSFERASE"/>
    <property type="match status" value="1"/>
</dbReference>
<feature type="domain" description="Mannose-1-phosphate guanyltransferase C-terminal" evidence="3">
    <location>
        <begin position="123"/>
        <end position="246"/>
    </location>
</feature>
<sequence>MNLTNASFFDLSHYVHASLFVAEEYPWQALARLKSYMTEYPWPQIAWPQNPGPLPATLVLHDTLLLAATDLTIEFGDATKGRLKVFREGVLLEGASVLMAGAVLAGGPLSIGKGVLVESGAFIKGPVIIGDQSEIRQGAYLRGHCLVGARCVVGHVTEVKHAIFLDDAKAGHFAYLGDSILGNEVNLGAGTKLANLRFTGGDVLVKTPDGPISSGLRKFGAIFGDKVQTGCNAVTNPGTVLGKKSIVLPNTTAPSGWHTSNSLIR</sequence>
<dbReference type="EMBL" id="JAPHEH010000001">
    <property type="protein sequence ID" value="MDG4475871.1"/>
    <property type="molecule type" value="Genomic_DNA"/>
</dbReference>
<dbReference type="Pfam" id="PF25087">
    <property type="entry name" value="GMPPB_C"/>
    <property type="match status" value="1"/>
</dbReference>
<reference evidence="4" key="2">
    <citation type="submission" date="2022-10" db="EMBL/GenBank/DDBJ databases">
        <authorList>
            <person name="Aronson H.S."/>
        </authorList>
    </citation>
    <scope>NUCLEOTIDE SEQUENCE</scope>
    <source>
        <strain evidence="4">RS19-109</strain>
    </source>
</reference>
<name>A0A9X4MGF1_9BACT</name>
<dbReference type="InterPro" id="IPR050065">
    <property type="entry name" value="GlmU-like"/>
</dbReference>
<proteinExistence type="predicted"/>
<dbReference type="AlphaFoldDB" id="A0A9X4MGF1"/>
<dbReference type="InterPro" id="IPR011004">
    <property type="entry name" value="Trimer_LpxA-like_sf"/>
</dbReference>
<keyword evidence="1" id="KW-0808">Transferase</keyword>
<evidence type="ECO:0000313" key="5">
    <source>
        <dbReference type="Proteomes" id="UP001154240"/>
    </source>
</evidence>
<dbReference type="GO" id="GO:0016746">
    <property type="term" value="F:acyltransferase activity"/>
    <property type="evidence" value="ECO:0007669"/>
    <property type="project" value="UniProtKB-KW"/>
</dbReference>
<dbReference type="SUPFAM" id="SSF51161">
    <property type="entry name" value="Trimeric LpxA-like enzymes"/>
    <property type="match status" value="1"/>
</dbReference>
<organism evidence="4 5">
    <name type="scientific">Thiovibrio frasassiensis</name>
    <dbReference type="NCBI Taxonomy" id="2984131"/>
    <lineage>
        <taxon>Bacteria</taxon>
        <taxon>Pseudomonadati</taxon>
        <taxon>Thermodesulfobacteriota</taxon>
        <taxon>Desulfobulbia</taxon>
        <taxon>Desulfobulbales</taxon>
        <taxon>Thiovibrionaceae</taxon>
        <taxon>Thiovibrio</taxon>
    </lineage>
</organism>
<dbReference type="RefSeq" id="WP_307632845.1">
    <property type="nucleotide sequence ID" value="NZ_JAPHEH010000001.1"/>
</dbReference>
<protein>
    <recommendedName>
        <fullName evidence="3">Mannose-1-phosphate guanyltransferase C-terminal domain-containing protein</fullName>
    </recommendedName>
</protein>
<dbReference type="Gene3D" id="2.160.10.10">
    <property type="entry name" value="Hexapeptide repeat proteins"/>
    <property type="match status" value="1"/>
</dbReference>
<reference evidence="4" key="1">
    <citation type="journal article" date="2022" name="bioRxiv">
        <title>Thiovibrio frasassiensisgen. nov., sp. nov., an autotrophic, elemental sulfur disproportionating bacterium isolated from sulfidic karst sediment, and proposal of Thiovibrionaceae fam. nov.</title>
        <authorList>
            <person name="Aronson H."/>
            <person name="Thomas C."/>
            <person name="Bhattacharyya M."/>
            <person name="Eckstein S."/>
            <person name="Jensen S."/>
            <person name="Barco R."/>
            <person name="Macalady J."/>
            <person name="Amend J."/>
        </authorList>
    </citation>
    <scope>NUCLEOTIDE SEQUENCE</scope>
    <source>
        <strain evidence="4">RS19-109</strain>
    </source>
</reference>
<dbReference type="CDD" id="cd05636">
    <property type="entry name" value="LbH_G1P_TT_C_like"/>
    <property type="match status" value="1"/>
</dbReference>
<dbReference type="Proteomes" id="UP001154240">
    <property type="component" value="Unassembled WGS sequence"/>
</dbReference>
<evidence type="ECO:0000259" key="3">
    <source>
        <dbReference type="Pfam" id="PF25087"/>
    </source>
</evidence>
<keyword evidence="2" id="KW-0012">Acyltransferase</keyword>
<accession>A0A9X4MGF1</accession>
<evidence type="ECO:0000313" key="4">
    <source>
        <dbReference type="EMBL" id="MDG4475871.1"/>
    </source>
</evidence>
<dbReference type="PANTHER" id="PTHR43584:SF8">
    <property type="entry name" value="N-ACETYLMURAMATE ALPHA-1-PHOSPHATE URIDYLYLTRANSFERASE"/>
    <property type="match status" value="1"/>
</dbReference>
<gene>
    <name evidence="4" type="ORF">OLX77_06825</name>
</gene>
<comment type="caution">
    <text evidence="4">The sequence shown here is derived from an EMBL/GenBank/DDBJ whole genome shotgun (WGS) entry which is preliminary data.</text>
</comment>
<keyword evidence="5" id="KW-1185">Reference proteome</keyword>
<dbReference type="GO" id="GO:0016779">
    <property type="term" value="F:nucleotidyltransferase activity"/>
    <property type="evidence" value="ECO:0007669"/>
    <property type="project" value="UniProtKB-ARBA"/>
</dbReference>
<evidence type="ECO:0000256" key="2">
    <source>
        <dbReference type="ARBA" id="ARBA00023315"/>
    </source>
</evidence>
<evidence type="ECO:0000256" key="1">
    <source>
        <dbReference type="ARBA" id="ARBA00022679"/>
    </source>
</evidence>
<dbReference type="InterPro" id="IPR056729">
    <property type="entry name" value="GMPPB_C"/>
</dbReference>